<comment type="caution">
    <text evidence="2">The sequence shown here is derived from an EMBL/GenBank/DDBJ whole genome shotgun (WGS) entry which is preliminary data.</text>
</comment>
<reference evidence="2 3" key="1">
    <citation type="submission" date="2023-07" db="EMBL/GenBank/DDBJ databases">
        <title>Genomic Encyclopedia of Type Strains, Phase IV (KMG-IV): sequencing the most valuable type-strain genomes for metagenomic binning, comparative biology and taxonomic classification.</title>
        <authorList>
            <person name="Goeker M."/>
        </authorList>
    </citation>
    <scope>NUCLEOTIDE SEQUENCE [LARGE SCALE GENOMIC DNA]</scope>
    <source>
        <strain evidence="2 3">DSM 9768</strain>
    </source>
</reference>
<keyword evidence="3" id="KW-1185">Reference proteome</keyword>
<sequence>MDISKHNSIAWDKKVEEGTSSKTIERNKAGEWEITVTTEKPVPRNLFRNPWKG</sequence>
<evidence type="ECO:0000313" key="2">
    <source>
        <dbReference type="EMBL" id="MDQ0256327.1"/>
    </source>
</evidence>
<dbReference type="EMBL" id="JAUSUG010000016">
    <property type="protein sequence ID" value="MDQ0256327.1"/>
    <property type="molecule type" value="Genomic_DNA"/>
</dbReference>
<protein>
    <submittedName>
        <fullName evidence="2">Uncharacterized protein</fullName>
    </submittedName>
</protein>
<name>A0ABT9ZYM0_9BACI</name>
<feature type="region of interest" description="Disordered" evidence="1">
    <location>
        <begin position="1"/>
        <end position="24"/>
    </location>
</feature>
<organism evidence="2 3">
    <name type="scientific">Evansella vedderi</name>
    <dbReference type="NCBI Taxonomy" id="38282"/>
    <lineage>
        <taxon>Bacteria</taxon>
        <taxon>Bacillati</taxon>
        <taxon>Bacillota</taxon>
        <taxon>Bacilli</taxon>
        <taxon>Bacillales</taxon>
        <taxon>Bacillaceae</taxon>
        <taxon>Evansella</taxon>
    </lineage>
</organism>
<accession>A0ABT9ZYM0</accession>
<feature type="compositionally biased region" description="Basic and acidic residues" evidence="1">
    <location>
        <begin position="11"/>
        <end position="24"/>
    </location>
</feature>
<evidence type="ECO:0000313" key="3">
    <source>
        <dbReference type="Proteomes" id="UP001230005"/>
    </source>
</evidence>
<gene>
    <name evidence="2" type="ORF">J2S74_003747</name>
</gene>
<evidence type="ECO:0000256" key="1">
    <source>
        <dbReference type="SAM" id="MobiDB-lite"/>
    </source>
</evidence>
<proteinExistence type="predicted"/>
<dbReference type="Proteomes" id="UP001230005">
    <property type="component" value="Unassembled WGS sequence"/>
</dbReference>